<dbReference type="PANTHER" id="PTHR44688:SF16">
    <property type="entry name" value="DNA-BINDING TRANSCRIPTIONAL ACTIVATOR DEVR_DOSR"/>
    <property type="match status" value="1"/>
</dbReference>
<dbReference type="InterPro" id="IPR036388">
    <property type="entry name" value="WH-like_DNA-bd_sf"/>
</dbReference>
<keyword evidence="2" id="KW-0238">DNA-binding</keyword>
<dbReference type="RefSeq" id="WP_270045775.1">
    <property type="nucleotide sequence ID" value="NZ_JAPDOD010000067.1"/>
</dbReference>
<dbReference type="EMBL" id="JAPDOD010000067">
    <property type="protein sequence ID" value="MDA0166517.1"/>
    <property type="molecule type" value="Genomic_DNA"/>
</dbReference>
<dbReference type="InterPro" id="IPR000792">
    <property type="entry name" value="Tscrpt_reg_LuxR_C"/>
</dbReference>
<dbReference type="InterPro" id="IPR016032">
    <property type="entry name" value="Sig_transdc_resp-reg_C-effctor"/>
</dbReference>
<dbReference type="Gene3D" id="1.25.40.10">
    <property type="entry name" value="Tetratricopeptide repeat domain"/>
    <property type="match status" value="1"/>
</dbReference>
<name>A0A9X3S6B2_9ACTN</name>
<sequence length="436" mass="46174">RRGSPAALGAARLALEAAALGGHFDRAREIRDAARACEPDEGRRSFIEGLAAMLLGDVAAAAAPLARAVDQGTGSGDIRQLSAAAAAAAYLGRPQEANALFKQAVARTRAAHSAGMLALMLQYTAMMELWHGRPADAEADASEALDLARETEQVGVEAVLLGILASVAALRGEVETCRGLAADALALALPRGIELAVSAAGYALGLLELGTGDPAAAFDHLASVAGRPAAHPIYRLVAIPELAEAAARTGRIDDVAGPLRDFEAWAHATESAWTLALAARARALTGPEEEAGECFEEALRLHETIPSPLFRARTELLYGEHLRRRHQRRDARAHLRYARDAFAGLGATPWAARATAELRATGEVSSPTTELDGAEALTPQERQVARLVSGGATNRDVAAQLFVSPKTVEYHLAKIFRKLGIKSRVELVKLETRDWD</sequence>
<dbReference type="Gene3D" id="1.10.10.10">
    <property type="entry name" value="Winged helix-like DNA-binding domain superfamily/Winged helix DNA-binding domain"/>
    <property type="match status" value="1"/>
</dbReference>
<dbReference type="PRINTS" id="PR00038">
    <property type="entry name" value="HTHLUXR"/>
</dbReference>
<dbReference type="SMART" id="SM00421">
    <property type="entry name" value="HTH_LUXR"/>
    <property type="match status" value="1"/>
</dbReference>
<dbReference type="AlphaFoldDB" id="A0A9X3S6B2"/>
<comment type="caution">
    <text evidence="5">The sequence shown here is derived from an EMBL/GenBank/DDBJ whole genome shotgun (WGS) entry which is preliminary data.</text>
</comment>
<accession>A0A9X3S6B2</accession>
<dbReference type="PROSITE" id="PS50043">
    <property type="entry name" value="HTH_LUXR_2"/>
    <property type="match status" value="1"/>
</dbReference>
<evidence type="ECO:0000313" key="6">
    <source>
        <dbReference type="Proteomes" id="UP001149140"/>
    </source>
</evidence>
<evidence type="ECO:0000256" key="2">
    <source>
        <dbReference type="ARBA" id="ARBA00023125"/>
    </source>
</evidence>
<evidence type="ECO:0000259" key="4">
    <source>
        <dbReference type="PROSITE" id="PS50043"/>
    </source>
</evidence>
<organism evidence="5 6">
    <name type="scientific">Solirubrobacter ginsenosidimutans</name>
    <dbReference type="NCBI Taxonomy" id="490573"/>
    <lineage>
        <taxon>Bacteria</taxon>
        <taxon>Bacillati</taxon>
        <taxon>Actinomycetota</taxon>
        <taxon>Thermoleophilia</taxon>
        <taxon>Solirubrobacterales</taxon>
        <taxon>Solirubrobacteraceae</taxon>
        <taxon>Solirubrobacter</taxon>
    </lineage>
</organism>
<keyword evidence="1" id="KW-0805">Transcription regulation</keyword>
<reference evidence="5" key="1">
    <citation type="submission" date="2022-10" db="EMBL/GenBank/DDBJ databases">
        <title>The WGS of Solirubrobacter ginsenosidimutans DSM 21036.</title>
        <authorList>
            <person name="Jiang Z."/>
        </authorList>
    </citation>
    <scope>NUCLEOTIDE SEQUENCE</scope>
    <source>
        <strain evidence="5">DSM 21036</strain>
    </source>
</reference>
<gene>
    <name evidence="5" type="ORF">OM076_40010</name>
</gene>
<evidence type="ECO:0000313" key="5">
    <source>
        <dbReference type="EMBL" id="MDA0166517.1"/>
    </source>
</evidence>
<keyword evidence="6" id="KW-1185">Reference proteome</keyword>
<dbReference type="Pfam" id="PF00196">
    <property type="entry name" value="GerE"/>
    <property type="match status" value="1"/>
</dbReference>
<protein>
    <submittedName>
        <fullName evidence="5">Helix-turn-helix transcriptional regulator</fullName>
    </submittedName>
</protein>
<dbReference type="GO" id="GO:0006355">
    <property type="term" value="P:regulation of DNA-templated transcription"/>
    <property type="evidence" value="ECO:0007669"/>
    <property type="project" value="InterPro"/>
</dbReference>
<evidence type="ECO:0000256" key="3">
    <source>
        <dbReference type="ARBA" id="ARBA00023163"/>
    </source>
</evidence>
<proteinExistence type="predicted"/>
<dbReference type="GO" id="GO:0003677">
    <property type="term" value="F:DNA binding"/>
    <property type="evidence" value="ECO:0007669"/>
    <property type="project" value="UniProtKB-KW"/>
</dbReference>
<dbReference type="SUPFAM" id="SSF48452">
    <property type="entry name" value="TPR-like"/>
    <property type="match status" value="1"/>
</dbReference>
<dbReference type="Proteomes" id="UP001149140">
    <property type="component" value="Unassembled WGS sequence"/>
</dbReference>
<keyword evidence="3" id="KW-0804">Transcription</keyword>
<dbReference type="PANTHER" id="PTHR44688">
    <property type="entry name" value="DNA-BINDING TRANSCRIPTIONAL ACTIVATOR DEVR_DOSR"/>
    <property type="match status" value="1"/>
</dbReference>
<feature type="domain" description="HTH luxR-type" evidence="4">
    <location>
        <begin position="370"/>
        <end position="435"/>
    </location>
</feature>
<dbReference type="CDD" id="cd06170">
    <property type="entry name" value="LuxR_C_like"/>
    <property type="match status" value="1"/>
</dbReference>
<dbReference type="InterPro" id="IPR011990">
    <property type="entry name" value="TPR-like_helical_dom_sf"/>
</dbReference>
<feature type="non-terminal residue" evidence="5">
    <location>
        <position position="1"/>
    </location>
</feature>
<evidence type="ECO:0000256" key="1">
    <source>
        <dbReference type="ARBA" id="ARBA00023015"/>
    </source>
</evidence>
<dbReference type="SUPFAM" id="SSF46894">
    <property type="entry name" value="C-terminal effector domain of the bipartite response regulators"/>
    <property type="match status" value="1"/>
</dbReference>